<dbReference type="EMBL" id="RZNJ01000001">
    <property type="protein sequence ID" value="RUT34433.1"/>
    <property type="molecule type" value="Genomic_DNA"/>
</dbReference>
<gene>
    <name evidence="5" type="ORF">EMQ25_00270</name>
</gene>
<dbReference type="Pfam" id="PF07478">
    <property type="entry name" value="Dala_Dala_lig_C"/>
    <property type="match status" value="1"/>
</dbReference>
<evidence type="ECO:0000256" key="3">
    <source>
        <dbReference type="PROSITE-ProRule" id="PRU00409"/>
    </source>
</evidence>
<dbReference type="SUPFAM" id="SSF56059">
    <property type="entry name" value="Glutathione synthetase ATP-binding domain-like"/>
    <property type="match status" value="1"/>
</dbReference>
<comment type="similarity">
    <text evidence="1">Belongs to the D-alanine--D-alanine ligase family.</text>
</comment>
<dbReference type="RefSeq" id="WP_127186552.1">
    <property type="nucleotide sequence ID" value="NZ_RZNJ01000001.1"/>
</dbReference>
<dbReference type="PANTHER" id="PTHR23132:SF23">
    <property type="entry name" value="D-ALANINE--D-ALANINE LIGASE B"/>
    <property type="match status" value="1"/>
</dbReference>
<dbReference type="InterPro" id="IPR011095">
    <property type="entry name" value="Dala_Dala_lig_C"/>
</dbReference>
<dbReference type="Proteomes" id="UP000281547">
    <property type="component" value="Unassembled WGS sequence"/>
</dbReference>
<keyword evidence="3" id="KW-0067">ATP-binding</keyword>
<feature type="domain" description="ATP-grasp" evidence="4">
    <location>
        <begin position="113"/>
        <end position="315"/>
    </location>
</feature>
<evidence type="ECO:0000256" key="2">
    <source>
        <dbReference type="ARBA" id="ARBA00022598"/>
    </source>
</evidence>
<comment type="caution">
    <text evidence="5">The sequence shown here is derived from an EMBL/GenBank/DDBJ whole genome shotgun (WGS) entry which is preliminary data.</text>
</comment>
<dbReference type="InterPro" id="IPR011761">
    <property type="entry name" value="ATP-grasp"/>
</dbReference>
<dbReference type="OrthoDB" id="9813261at2"/>
<evidence type="ECO:0000313" key="6">
    <source>
        <dbReference type="Proteomes" id="UP000281547"/>
    </source>
</evidence>
<sequence>MRIGLCYDLRDDYIARGFTLEAASEFDVPETIAALTEAIEAEGHVVEPIGALPDLVGALAAGRRWPLVFNIAEGVAGIAREAQVPALLEAYGIPFTFSSADVLVVAMDKSLAKRVVRGAGVASPDFVVVREVADLAGLALPFPLFVKPLAEGTSKGVFEHSRIFDMRMLKDRVEALLEAYRQPVLVETYLPGREFTVGILGTGRAARAIGVAEIGTRAGGDQAAYSHRNKMEGFDELTLAKGALAQAAADTALAAWRALGARDAGRVDIRCDRHGRPAFIEANPLAGLRPDWSELPILSKLSGMTYQRLIGAILEEAVARMRAT</sequence>
<accession>A0A433XK43</accession>
<dbReference type="GO" id="GO:0005524">
    <property type="term" value="F:ATP binding"/>
    <property type="evidence" value="ECO:0007669"/>
    <property type="project" value="UniProtKB-UniRule"/>
</dbReference>
<dbReference type="PROSITE" id="PS50975">
    <property type="entry name" value="ATP_GRASP"/>
    <property type="match status" value="1"/>
</dbReference>
<keyword evidence="6" id="KW-1185">Reference proteome</keyword>
<dbReference type="InterPro" id="IPR013815">
    <property type="entry name" value="ATP_grasp_subdomain_1"/>
</dbReference>
<keyword evidence="3" id="KW-0547">Nucleotide-binding</keyword>
<evidence type="ECO:0000256" key="1">
    <source>
        <dbReference type="ARBA" id="ARBA00010871"/>
    </source>
</evidence>
<proteinExistence type="inferred from homology"/>
<dbReference type="AlphaFoldDB" id="A0A433XK43"/>
<dbReference type="GO" id="GO:0008716">
    <property type="term" value="F:D-alanine-D-alanine ligase activity"/>
    <property type="evidence" value="ECO:0007669"/>
    <property type="project" value="InterPro"/>
</dbReference>
<reference evidence="5 6" key="1">
    <citation type="journal article" date="2016" name="Int. J. Syst. Evol. Microbiol.">
        <title>Arsenicitalea aurantiaca gen. nov., sp. nov., a new member of the family Hyphomicrobiaceae, isolated from high-arsenic sediment.</title>
        <authorList>
            <person name="Mu Y."/>
            <person name="Zhou L."/>
            <person name="Zeng X.C."/>
            <person name="Liu L."/>
            <person name="Pan Y."/>
            <person name="Chen X."/>
            <person name="Wang J."/>
            <person name="Li S."/>
            <person name="Li W.J."/>
            <person name="Wang Y."/>
        </authorList>
    </citation>
    <scope>NUCLEOTIDE SEQUENCE [LARGE SCALE GENOMIC DNA]</scope>
    <source>
        <strain evidence="5 6">42-50</strain>
    </source>
</reference>
<evidence type="ECO:0000313" key="5">
    <source>
        <dbReference type="EMBL" id="RUT34433.1"/>
    </source>
</evidence>
<organism evidence="5 6">
    <name type="scientific">Arsenicitalea aurantiaca</name>
    <dbReference type="NCBI Taxonomy" id="1783274"/>
    <lineage>
        <taxon>Bacteria</taxon>
        <taxon>Pseudomonadati</taxon>
        <taxon>Pseudomonadota</taxon>
        <taxon>Alphaproteobacteria</taxon>
        <taxon>Hyphomicrobiales</taxon>
        <taxon>Devosiaceae</taxon>
        <taxon>Arsenicitalea</taxon>
    </lineage>
</organism>
<dbReference type="PANTHER" id="PTHR23132">
    <property type="entry name" value="D-ALANINE--D-ALANINE LIGASE"/>
    <property type="match status" value="1"/>
</dbReference>
<evidence type="ECO:0000259" key="4">
    <source>
        <dbReference type="PROSITE" id="PS50975"/>
    </source>
</evidence>
<dbReference type="Gene3D" id="3.30.1490.20">
    <property type="entry name" value="ATP-grasp fold, A domain"/>
    <property type="match status" value="1"/>
</dbReference>
<keyword evidence="2 5" id="KW-0436">Ligase</keyword>
<protein>
    <submittedName>
        <fullName evidence="5">D-alanine--D-alanine ligase</fullName>
    </submittedName>
</protein>
<dbReference type="Gene3D" id="3.30.470.20">
    <property type="entry name" value="ATP-grasp fold, B domain"/>
    <property type="match status" value="1"/>
</dbReference>
<dbReference type="GO" id="GO:0046872">
    <property type="term" value="F:metal ion binding"/>
    <property type="evidence" value="ECO:0007669"/>
    <property type="project" value="InterPro"/>
</dbReference>
<name>A0A433XK43_9HYPH</name>